<dbReference type="InterPro" id="IPR029045">
    <property type="entry name" value="ClpP/crotonase-like_dom_sf"/>
</dbReference>
<dbReference type="InterPro" id="IPR002142">
    <property type="entry name" value="Peptidase_S49"/>
</dbReference>
<evidence type="ECO:0000313" key="7">
    <source>
        <dbReference type="EMBL" id="GAA4782636.1"/>
    </source>
</evidence>
<keyword evidence="2" id="KW-0645">Protease</keyword>
<dbReference type="InterPro" id="IPR033855">
    <property type="entry name" value="Protein_C"/>
</dbReference>
<evidence type="ECO:0000256" key="5">
    <source>
        <dbReference type="SAM" id="MobiDB-lite"/>
    </source>
</evidence>
<comment type="similarity">
    <text evidence="1">Belongs to the peptidase S49 family.</text>
</comment>
<dbReference type="Gene3D" id="3.90.226.10">
    <property type="entry name" value="2-enoyl-CoA Hydratase, Chain A, domain 1"/>
    <property type="match status" value="1"/>
</dbReference>
<evidence type="ECO:0000256" key="4">
    <source>
        <dbReference type="ARBA" id="ARBA00022825"/>
    </source>
</evidence>
<feature type="compositionally biased region" description="Low complexity" evidence="5">
    <location>
        <begin position="305"/>
        <end position="323"/>
    </location>
</feature>
<organism evidence="7 8">
    <name type="scientific">Lysobacter hankyongensis</name>
    <dbReference type="NCBI Taxonomy" id="1176535"/>
    <lineage>
        <taxon>Bacteria</taxon>
        <taxon>Pseudomonadati</taxon>
        <taxon>Pseudomonadota</taxon>
        <taxon>Gammaproteobacteria</taxon>
        <taxon>Lysobacterales</taxon>
        <taxon>Lysobacteraceae</taxon>
        <taxon>Lysobacter</taxon>
    </lineage>
</organism>
<proteinExistence type="inferred from homology"/>
<dbReference type="CDD" id="cd07022">
    <property type="entry name" value="S49_Sppa_36K_type"/>
    <property type="match status" value="1"/>
</dbReference>
<accession>A0ABP9AK66</accession>
<dbReference type="PANTHER" id="PTHR33209">
    <property type="entry name" value="PROTEASE 4"/>
    <property type="match status" value="1"/>
</dbReference>
<evidence type="ECO:0000256" key="1">
    <source>
        <dbReference type="ARBA" id="ARBA00008683"/>
    </source>
</evidence>
<evidence type="ECO:0000259" key="6">
    <source>
        <dbReference type="Pfam" id="PF01343"/>
    </source>
</evidence>
<comment type="caution">
    <text evidence="7">The sequence shown here is derived from an EMBL/GenBank/DDBJ whole genome shotgun (WGS) entry which is preliminary data.</text>
</comment>
<evidence type="ECO:0000256" key="2">
    <source>
        <dbReference type="ARBA" id="ARBA00022670"/>
    </source>
</evidence>
<dbReference type="Pfam" id="PF01343">
    <property type="entry name" value="Peptidase_S49"/>
    <property type="match status" value="1"/>
</dbReference>
<dbReference type="PANTHER" id="PTHR33209:SF1">
    <property type="entry name" value="PEPTIDASE S49 DOMAIN-CONTAINING PROTEIN"/>
    <property type="match status" value="1"/>
</dbReference>
<dbReference type="SUPFAM" id="SSF52096">
    <property type="entry name" value="ClpP/crotonase"/>
    <property type="match status" value="1"/>
</dbReference>
<feature type="region of interest" description="Disordered" evidence="5">
    <location>
        <begin position="277"/>
        <end position="323"/>
    </location>
</feature>
<protein>
    <recommendedName>
        <fullName evidence="6">Peptidase S49 domain-containing protein</fullName>
    </recommendedName>
</protein>
<evidence type="ECO:0000256" key="3">
    <source>
        <dbReference type="ARBA" id="ARBA00022801"/>
    </source>
</evidence>
<evidence type="ECO:0000313" key="8">
    <source>
        <dbReference type="Proteomes" id="UP001499959"/>
    </source>
</evidence>
<keyword evidence="3" id="KW-0378">Hydrolase</keyword>
<keyword evidence="4" id="KW-0720">Serine protease</keyword>
<dbReference type="Proteomes" id="UP001499959">
    <property type="component" value="Unassembled WGS sequence"/>
</dbReference>
<name>A0ABP9AK66_9GAMM</name>
<feature type="domain" description="Peptidase S49" evidence="6">
    <location>
        <begin position="131"/>
        <end position="273"/>
    </location>
</feature>
<sequence>MTALVHLASRLYGTPLLIARAKLDTILAVLGPRIGLAPTELALPVIVPEASEPEPGPTAPGIAVIPIHGTLVRRAIGLDAASGLTSYTRIAADLDAALAAPEVAGILLDIDSPGGEAGGVFELGARIREATARKPVWAHAGDSAFSAGYAIACAAQRVTLSTTGGVGSIGVIALHIDQSVRNAQNGLSVTALYAGAHKNDATPHAPLTPQATDALQSEIDRLYALFVDHVAAMRGLDAAAVRATEAALFFGEDALAAGLADGVASLDATLADFATALRGRSPGSPTPLASTKRLALPTPTETSMTVPTETAPASSTPPAAPAPAAVPVVAPAALPAPTASVAPPAPDPQGEAVAIAEVCLLAGCPERTTEFLAARMSAAQVRQVLLQARADQVEIASHHLANAAPAAATTTNPVLDAVRKRIASTTPQGA</sequence>
<dbReference type="RefSeq" id="WP_345301598.1">
    <property type="nucleotide sequence ID" value="NZ_BAABJE010000001.1"/>
</dbReference>
<gene>
    <name evidence="7" type="ORF">GCM10023307_04020</name>
</gene>
<reference evidence="8" key="1">
    <citation type="journal article" date="2019" name="Int. J. Syst. Evol. Microbiol.">
        <title>The Global Catalogue of Microorganisms (GCM) 10K type strain sequencing project: providing services to taxonomists for standard genome sequencing and annotation.</title>
        <authorList>
            <consortium name="The Broad Institute Genomics Platform"/>
            <consortium name="The Broad Institute Genome Sequencing Center for Infectious Disease"/>
            <person name="Wu L."/>
            <person name="Ma J."/>
        </authorList>
    </citation>
    <scope>NUCLEOTIDE SEQUENCE [LARGE SCALE GENOMIC DNA]</scope>
    <source>
        <strain evidence="8">JCM 18204</strain>
    </source>
</reference>
<dbReference type="EMBL" id="BAABJE010000001">
    <property type="protein sequence ID" value="GAA4782636.1"/>
    <property type="molecule type" value="Genomic_DNA"/>
</dbReference>
<keyword evidence="8" id="KW-1185">Reference proteome</keyword>